<dbReference type="SUPFAM" id="SSF50090">
    <property type="entry name" value="Electron transport accessory proteins"/>
    <property type="match status" value="1"/>
</dbReference>
<protein>
    <recommendedName>
        <fullName evidence="5">Nitrile hydratase subunit beta</fullName>
        <shortName evidence="5">NHase</shortName>
        <ecNumber evidence="5">4.2.1.84</ecNumber>
    </recommendedName>
</protein>
<evidence type="ECO:0000256" key="2">
    <source>
        <dbReference type="ARBA" id="ARBA00009098"/>
    </source>
</evidence>
<dbReference type="PIRSF" id="PIRSF001427">
    <property type="entry name" value="NHase_beta"/>
    <property type="match status" value="1"/>
</dbReference>
<evidence type="ECO:0000256" key="5">
    <source>
        <dbReference type="PIRNR" id="PIRNR001427"/>
    </source>
</evidence>
<dbReference type="RefSeq" id="WP_091324866.1">
    <property type="nucleotide sequence ID" value="NZ_FOSW01000007.1"/>
</dbReference>
<sequence length="221" mass="24182">MARVHDMGGRTRYFGPLPPIDPDEPVFHEVWEARTFALALLANRVSGANLHAFRHAIERVPEEEYLSGYYQRWLASAELLLLDSGILAPGAVEARARRLQGEEVGEPPVPEPHKPGMPSGGPGNLRTVEAAPAFAVGDPVTARADEPAPHTRLPGYARGRTGTVVALRPAQVFPDTAAQFTGENPQHVYEVRFDARELWGADAEPGSVTVDLYESYLERAR</sequence>
<organism evidence="9 10">
    <name type="scientific">Geodermatophilus ruber</name>
    <dbReference type="NCBI Taxonomy" id="504800"/>
    <lineage>
        <taxon>Bacteria</taxon>
        <taxon>Bacillati</taxon>
        <taxon>Actinomycetota</taxon>
        <taxon>Actinomycetes</taxon>
        <taxon>Geodermatophilales</taxon>
        <taxon>Geodermatophilaceae</taxon>
        <taxon>Geodermatophilus</taxon>
    </lineage>
</organism>
<dbReference type="STRING" id="504800.SAMN04488085_10715"/>
<evidence type="ECO:0000256" key="6">
    <source>
        <dbReference type="SAM" id="MobiDB-lite"/>
    </source>
</evidence>
<keyword evidence="10" id="KW-1185">Reference proteome</keyword>
<dbReference type="OrthoDB" id="3478924at2"/>
<dbReference type="EC" id="4.2.1.84" evidence="5"/>
<comment type="function">
    <text evidence="1 5">NHase catalyzes the hydration of various nitrile compounds to the corresponding amides.</text>
</comment>
<evidence type="ECO:0000259" key="7">
    <source>
        <dbReference type="Pfam" id="PF02211"/>
    </source>
</evidence>
<dbReference type="Proteomes" id="UP000199152">
    <property type="component" value="Unassembled WGS sequence"/>
</dbReference>
<dbReference type="Gene3D" id="1.10.472.20">
    <property type="entry name" value="Nitrile hydratase, beta subunit"/>
    <property type="match status" value="1"/>
</dbReference>
<dbReference type="Gene3D" id="2.30.30.50">
    <property type="match status" value="1"/>
</dbReference>
<feature type="domain" description="Nitrile hydratase beta subunit" evidence="7">
    <location>
        <begin position="126"/>
        <end position="218"/>
    </location>
</feature>
<evidence type="ECO:0000313" key="9">
    <source>
        <dbReference type="EMBL" id="SFL13759.1"/>
    </source>
</evidence>
<evidence type="ECO:0000313" key="10">
    <source>
        <dbReference type="Proteomes" id="UP000199152"/>
    </source>
</evidence>
<dbReference type="GO" id="GO:0018822">
    <property type="term" value="F:nitrile hydratase activity"/>
    <property type="evidence" value="ECO:0007669"/>
    <property type="project" value="UniProtKB-EC"/>
</dbReference>
<keyword evidence="3 5" id="KW-0456">Lyase</keyword>
<accession>A0A1I4F8A1</accession>
<dbReference type="InterPro" id="IPR008990">
    <property type="entry name" value="Elect_transpt_acc-like_dom_sf"/>
</dbReference>
<evidence type="ECO:0000256" key="4">
    <source>
        <dbReference type="ARBA" id="ARBA00044877"/>
    </source>
</evidence>
<feature type="domain" description="Nitrile hydratase beta subunit-like N-terminal" evidence="8">
    <location>
        <begin position="1"/>
        <end position="106"/>
    </location>
</feature>
<dbReference type="InterPro" id="IPR042262">
    <property type="entry name" value="CN_hydtase_beta_C"/>
</dbReference>
<gene>
    <name evidence="9" type="ORF">SAMN04488085_10715</name>
</gene>
<dbReference type="AlphaFoldDB" id="A0A1I4F8A1"/>
<dbReference type="NCBIfam" id="TIGR03888">
    <property type="entry name" value="nitrile_beta"/>
    <property type="match status" value="1"/>
</dbReference>
<reference evidence="9 10" key="1">
    <citation type="submission" date="2016-10" db="EMBL/GenBank/DDBJ databases">
        <authorList>
            <person name="de Groot N.N."/>
        </authorList>
    </citation>
    <scope>NUCLEOTIDE SEQUENCE [LARGE SCALE GENOMIC DNA]</scope>
    <source>
        <strain evidence="9 10">DSM 45317</strain>
    </source>
</reference>
<dbReference type="Pfam" id="PF21006">
    <property type="entry name" value="NHase_beta_N"/>
    <property type="match status" value="1"/>
</dbReference>
<dbReference type="EMBL" id="FOSW01000007">
    <property type="protein sequence ID" value="SFL13759.1"/>
    <property type="molecule type" value="Genomic_DNA"/>
</dbReference>
<dbReference type="InterPro" id="IPR003168">
    <property type="entry name" value="Nitrile_hydratase_bsu"/>
</dbReference>
<dbReference type="GO" id="GO:0046914">
    <property type="term" value="F:transition metal ion binding"/>
    <property type="evidence" value="ECO:0007669"/>
    <property type="project" value="InterPro"/>
</dbReference>
<evidence type="ECO:0000259" key="8">
    <source>
        <dbReference type="Pfam" id="PF21006"/>
    </source>
</evidence>
<comment type="similarity">
    <text evidence="2 5">Belongs to the nitrile hydratase subunit beta family.</text>
</comment>
<feature type="region of interest" description="Disordered" evidence="6">
    <location>
        <begin position="99"/>
        <end position="120"/>
    </location>
</feature>
<evidence type="ECO:0000256" key="3">
    <source>
        <dbReference type="ARBA" id="ARBA00023239"/>
    </source>
</evidence>
<evidence type="ECO:0000256" key="1">
    <source>
        <dbReference type="ARBA" id="ARBA00004042"/>
    </source>
</evidence>
<dbReference type="InterPro" id="IPR024690">
    <property type="entry name" value="CN_hydtase_beta_dom_C"/>
</dbReference>
<dbReference type="Pfam" id="PF02211">
    <property type="entry name" value="NHase_beta_C"/>
    <property type="match status" value="1"/>
</dbReference>
<proteinExistence type="inferred from homology"/>
<dbReference type="InParanoid" id="A0A1I4F8A1"/>
<comment type="catalytic activity">
    <reaction evidence="4 5">
        <text>an aliphatic primary amide = an aliphatic nitrile + H2O</text>
        <dbReference type="Rhea" id="RHEA:12673"/>
        <dbReference type="ChEBI" id="CHEBI:15377"/>
        <dbReference type="ChEBI" id="CHEBI:65285"/>
        <dbReference type="ChEBI" id="CHEBI:80291"/>
        <dbReference type="EC" id="4.2.1.84"/>
    </reaction>
</comment>
<dbReference type="InterPro" id="IPR049054">
    <property type="entry name" value="CN_hydtase_beta-like_N"/>
</dbReference>
<name>A0A1I4F8A1_9ACTN</name>